<dbReference type="Proteomes" id="UP000197208">
    <property type="component" value="Unassembled WGS sequence"/>
</dbReference>
<proteinExistence type="predicted"/>
<keyword evidence="2" id="KW-1185">Reference proteome</keyword>
<accession>A0A246BTD5</accession>
<protein>
    <submittedName>
        <fullName evidence="1">Uncharacterized protein</fullName>
    </submittedName>
</protein>
<name>A0A246BTD5_9DEIO</name>
<sequence>MNQPTVTPLGTNLQLRALPLAGTGHLYVHLPELSGTEPFSPVNVQALAVLTPEQVAAFDPHDPRRQRDTVEILRPTPRGLTLVAYARPAQRPARPLGDLEEAVTLLTSLQGLLQTGNGPSEGARFQHAGPLYARLPAHLDADLSDAPADYRVRPLGDQGNGAPCWLIGGVEISGAGQVRWQIELPGPAVDG</sequence>
<gene>
    <name evidence="1" type="ORF">CBQ26_00420</name>
</gene>
<evidence type="ECO:0000313" key="2">
    <source>
        <dbReference type="Proteomes" id="UP000197208"/>
    </source>
</evidence>
<organism evidence="1 2">
    <name type="scientific">Deinococcus indicus</name>
    <dbReference type="NCBI Taxonomy" id="223556"/>
    <lineage>
        <taxon>Bacteria</taxon>
        <taxon>Thermotogati</taxon>
        <taxon>Deinococcota</taxon>
        <taxon>Deinococci</taxon>
        <taxon>Deinococcales</taxon>
        <taxon>Deinococcaceae</taxon>
        <taxon>Deinococcus</taxon>
    </lineage>
</organism>
<evidence type="ECO:0000313" key="1">
    <source>
        <dbReference type="EMBL" id="OWL98956.1"/>
    </source>
</evidence>
<dbReference type="RefSeq" id="WP_088246649.1">
    <property type="nucleotide sequence ID" value="NZ_NHMK01000003.1"/>
</dbReference>
<dbReference type="AlphaFoldDB" id="A0A246BTD5"/>
<reference evidence="1 2" key="1">
    <citation type="submission" date="2017-05" db="EMBL/GenBank/DDBJ databases">
        <title>De novo genome assembly of Deniococcus indicus strain DR1.</title>
        <authorList>
            <person name="Chauhan D."/>
            <person name="Yennamalli R.M."/>
            <person name="Priyadarshini R."/>
        </authorList>
    </citation>
    <scope>NUCLEOTIDE SEQUENCE [LARGE SCALE GENOMIC DNA]</scope>
    <source>
        <strain evidence="1 2">DR1</strain>
    </source>
</reference>
<comment type="caution">
    <text evidence="1">The sequence shown here is derived from an EMBL/GenBank/DDBJ whole genome shotgun (WGS) entry which is preliminary data.</text>
</comment>
<dbReference type="EMBL" id="NHMK01000003">
    <property type="protein sequence ID" value="OWL98956.1"/>
    <property type="molecule type" value="Genomic_DNA"/>
</dbReference>